<evidence type="ECO:0000256" key="2">
    <source>
        <dbReference type="ARBA" id="ARBA00023125"/>
    </source>
</evidence>
<evidence type="ECO:0000256" key="1">
    <source>
        <dbReference type="ARBA" id="ARBA00023015"/>
    </source>
</evidence>
<dbReference type="GO" id="GO:0003700">
    <property type="term" value="F:DNA-binding transcription factor activity"/>
    <property type="evidence" value="ECO:0007669"/>
    <property type="project" value="InterPro"/>
</dbReference>
<evidence type="ECO:0000256" key="3">
    <source>
        <dbReference type="ARBA" id="ARBA00023163"/>
    </source>
</evidence>
<dbReference type="EMBL" id="WUPT01000002">
    <property type="protein sequence ID" value="MXQ08829.1"/>
    <property type="molecule type" value="Genomic_DNA"/>
</dbReference>
<comment type="caution">
    <text evidence="5">The sequence shown here is derived from an EMBL/GenBank/DDBJ whole genome shotgun (WGS) entry which is preliminary data.</text>
</comment>
<dbReference type="PRINTS" id="PR00032">
    <property type="entry name" value="HTHARAC"/>
</dbReference>
<sequence>MTDVFPVRRPEVSSITRLAQGGRWRTEAMRSYDRPVLIWVTRGQGRITVAGRTSGYGPHNAIFLPAGTMHGFSVAGAVLGHVMWLPVETSGDWPSEPVHLRLSDGQLQRELTGQIDQIDRELNAGAERADEAVHMHTRLLSIWFARVMAREATAAPQSTDGNRARSLTEAYTALIEQDFRRPVGVSYFARALGVTPTHLARVCRGVSGRAALDLLTDRRHFEACRLLKDTDLPVAEVARQTGFRSAAYFTRAFKARSALTPSDFRTRG</sequence>
<dbReference type="Pfam" id="PF12833">
    <property type="entry name" value="HTH_18"/>
    <property type="match status" value="1"/>
</dbReference>
<dbReference type="SUPFAM" id="SSF46689">
    <property type="entry name" value="Homeodomain-like"/>
    <property type="match status" value="1"/>
</dbReference>
<protein>
    <submittedName>
        <fullName evidence="5">Helix-turn-helix domain-containing protein</fullName>
    </submittedName>
</protein>
<dbReference type="PROSITE" id="PS01124">
    <property type="entry name" value="HTH_ARAC_FAMILY_2"/>
    <property type="match status" value="1"/>
</dbReference>
<evidence type="ECO:0000313" key="6">
    <source>
        <dbReference type="Proteomes" id="UP000480350"/>
    </source>
</evidence>
<dbReference type="AlphaFoldDB" id="A0A7C9IHN0"/>
<dbReference type="InterPro" id="IPR020449">
    <property type="entry name" value="Tscrpt_reg_AraC-type_HTH"/>
</dbReference>
<dbReference type="InterPro" id="IPR018060">
    <property type="entry name" value="HTH_AraC"/>
</dbReference>
<organism evidence="5 6">
    <name type="scientific">Kangsaoukella pontilimi</name>
    <dbReference type="NCBI Taxonomy" id="2691042"/>
    <lineage>
        <taxon>Bacteria</taxon>
        <taxon>Pseudomonadati</taxon>
        <taxon>Pseudomonadota</taxon>
        <taxon>Alphaproteobacteria</taxon>
        <taxon>Rhodobacterales</taxon>
        <taxon>Paracoccaceae</taxon>
        <taxon>Kangsaoukella</taxon>
    </lineage>
</organism>
<evidence type="ECO:0000313" key="5">
    <source>
        <dbReference type="EMBL" id="MXQ08829.1"/>
    </source>
</evidence>
<feature type="domain" description="HTH araC/xylS-type" evidence="4">
    <location>
        <begin position="169"/>
        <end position="267"/>
    </location>
</feature>
<accession>A0A7C9IHN0</accession>
<proteinExistence type="predicted"/>
<dbReference type="Gene3D" id="1.10.10.60">
    <property type="entry name" value="Homeodomain-like"/>
    <property type="match status" value="1"/>
</dbReference>
<dbReference type="SUPFAM" id="SSF51215">
    <property type="entry name" value="Regulatory protein AraC"/>
    <property type="match status" value="1"/>
</dbReference>
<dbReference type="InterPro" id="IPR009057">
    <property type="entry name" value="Homeodomain-like_sf"/>
</dbReference>
<keyword evidence="1" id="KW-0805">Transcription regulation</keyword>
<dbReference type="PANTHER" id="PTHR43280">
    <property type="entry name" value="ARAC-FAMILY TRANSCRIPTIONAL REGULATOR"/>
    <property type="match status" value="1"/>
</dbReference>
<dbReference type="InterPro" id="IPR037923">
    <property type="entry name" value="HTH-like"/>
</dbReference>
<evidence type="ECO:0000259" key="4">
    <source>
        <dbReference type="PROSITE" id="PS01124"/>
    </source>
</evidence>
<dbReference type="PANTHER" id="PTHR43280:SF32">
    <property type="entry name" value="TRANSCRIPTIONAL REGULATORY PROTEIN"/>
    <property type="match status" value="1"/>
</dbReference>
<dbReference type="SMART" id="SM00342">
    <property type="entry name" value="HTH_ARAC"/>
    <property type="match status" value="1"/>
</dbReference>
<keyword evidence="2" id="KW-0238">DNA-binding</keyword>
<dbReference type="GO" id="GO:0043565">
    <property type="term" value="F:sequence-specific DNA binding"/>
    <property type="evidence" value="ECO:0007669"/>
    <property type="project" value="InterPro"/>
</dbReference>
<reference evidence="5 6" key="1">
    <citation type="submission" date="2019-12" db="EMBL/GenBank/DDBJ databases">
        <authorList>
            <person name="Lee S.D."/>
        </authorList>
    </citation>
    <scope>NUCLEOTIDE SEQUENCE [LARGE SCALE GENOMIC DNA]</scope>
    <source>
        <strain evidence="5 6">GH1-50</strain>
    </source>
</reference>
<dbReference type="Proteomes" id="UP000480350">
    <property type="component" value="Unassembled WGS sequence"/>
</dbReference>
<name>A0A7C9IHN0_9RHOB</name>
<gene>
    <name evidence="5" type="ORF">GQ651_13305</name>
</gene>
<keyword evidence="3" id="KW-0804">Transcription</keyword>
<dbReference type="Gene3D" id="2.60.120.10">
    <property type="entry name" value="Jelly Rolls"/>
    <property type="match status" value="1"/>
</dbReference>
<keyword evidence="6" id="KW-1185">Reference proteome</keyword>
<reference evidence="5 6" key="2">
    <citation type="submission" date="2020-03" db="EMBL/GenBank/DDBJ databases">
        <title>Kangsaoukella pontilimi gen. nov., sp. nov., a new member of the family Rhodobacteraceae isolated from a tidal mudflat.</title>
        <authorList>
            <person name="Kim I.S."/>
        </authorList>
    </citation>
    <scope>NUCLEOTIDE SEQUENCE [LARGE SCALE GENOMIC DNA]</scope>
    <source>
        <strain evidence="5 6">GH1-50</strain>
    </source>
</reference>
<dbReference type="InterPro" id="IPR014710">
    <property type="entry name" value="RmlC-like_jellyroll"/>
</dbReference>